<gene>
    <name evidence="2" type="ORF">CRG98_000080</name>
</gene>
<proteinExistence type="predicted"/>
<evidence type="ECO:0000313" key="3">
    <source>
        <dbReference type="Proteomes" id="UP000233551"/>
    </source>
</evidence>
<dbReference type="Proteomes" id="UP000233551">
    <property type="component" value="Unassembled WGS sequence"/>
</dbReference>
<feature type="region of interest" description="Disordered" evidence="1">
    <location>
        <begin position="76"/>
        <end position="97"/>
    </location>
</feature>
<keyword evidence="3" id="KW-1185">Reference proteome</keyword>
<name>A0A2I0LG03_PUNGR</name>
<reference evidence="2 3" key="1">
    <citation type="submission" date="2017-11" db="EMBL/GenBank/DDBJ databases">
        <title>De-novo sequencing of pomegranate (Punica granatum L.) genome.</title>
        <authorList>
            <person name="Akparov Z."/>
            <person name="Amiraslanov A."/>
            <person name="Hajiyeva S."/>
            <person name="Abbasov M."/>
            <person name="Kaur K."/>
            <person name="Hamwieh A."/>
            <person name="Solovyev V."/>
            <person name="Salamov A."/>
            <person name="Braich B."/>
            <person name="Kosarev P."/>
            <person name="Mahmoud A."/>
            <person name="Hajiyev E."/>
            <person name="Babayeva S."/>
            <person name="Izzatullayeva V."/>
            <person name="Mammadov A."/>
            <person name="Mammadov A."/>
            <person name="Sharifova S."/>
            <person name="Ojaghi J."/>
            <person name="Eynullazada K."/>
            <person name="Bayramov B."/>
            <person name="Abdulazimova A."/>
            <person name="Shahmuradov I."/>
        </authorList>
    </citation>
    <scope>NUCLEOTIDE SEQUENCE [LARGE SCALE GENOMIC DNA]</scope>
    <source>
        <strain evidence="3">cv. AG2017</strain>
        <tissue evidence="2">Leaf</tissue>
    </source>
</reference>
<sequence>MERTEIEDRERSEKKRDSAVTWFATGGNPRDHLPLIEVGGGCSGRRDFNEGYGGCWGGHYQPPNRTKKRNEALKLESHDEEELGPHWQPPSPHSTSLITLSFEVTNGFSGGR</sequence>
<dbReference type="AlphaFoldDB" id="A0A2I0LG03"/>
<accession>A0A2I0LG03</accession>
<evidence type="ECO:0000313" key="2">
    <source>
        <dbReference type="EMBL" id="PKI79605.1"/>
    </source>
</evidence>
<protein>
    <submittedName>
        <fullName evidence="2">Uncharacterized protein</fullName>
    </submittedName>
</protein>
<dbReference type="EMBL" id="PGOL01000001">
    <property type="protein sequence ID" value="PKI79605.1"/>
    <property type="molecule type" value="Genomic_DNA"/>
</dbReference>
<organism evidence="2 3">
    <name type="scientific">Punica granatum</name>
    <name type="common">Pomegranate</name>
    <dbReference type="NCBI Taxonomy" id="22663"/>
    <lineage>
        <taxon>Eukaryota</taxon>
        <taxon>Viridiplantae</taxon>
        <taxon>Streptophyta</taxon>
        <taxon>Embryophyta</taxon>
        <taxon>Tracheophyta</taxon>
        <taxon>Spermatophyta</taxon>
        <taxon>Magnoliopsida</taxon>
        <taxon>eudicotyledons</taxon>
        <taxon>Gunneridae</taxon>
        <taxon>Pentapetalae</taxon>
        <taxon>rosids</taxon>
        <taxon>malvids</taxon>
        <taxon>Myrtales</taxon>
        <taxon>Lythraceae</taxon>
        <taxon>Punica</taxon>
    </lineage>
</organism>
<comment type="caution">
    <text evidence="2">The sequence shown here is derived from an EMBL/GenBank/DDBJ whole genome shotgun (WGS) entry which is preliminary data.</text>
</comment>
<evidence type="ECO:0000256" key="1">
    <source>
        <dbReference type="SAM" id="MobiDB-lite"/>
    </source>
</evidence>